<evidence type="ECO:0000313" key="2">
    <source>
        <dbReference type="EMBL" id="CAD8161689.1"/>
    </source>
</evidence>
<feature type="repeat" description="WD" evidence="1">
    <location>
        <begin position="348"/>
        <end position="389"/>
    </location>
</feature>
<dbReference type="GO" id="GO:0016226">
    <property type="term" value="P:iron-sulfur cluster assembly"/>
    <property type="evidence" value="ECO:0007669"/>
    <property type="project" value="TreeGrafter"/>
</dbReference>
<dbReference type="AlphaFoldDB" id="A0A8S1UD66"/>
<gene>
    <name evidence="2" type="ORF">PPENT_87.1.T0360312</name>
</gene>
<dbReference type="OrthoDB" id="273067at2759"/>
<dbReference type="PANTHER" id="PTHR19920">
    <property type="entry name" value="WD40 PROTEIN CIAO1"/>
    <property type="match status" value="1"/>
</dbReference>
<dbReference type="PROSITE" id="PS50294">
    <property type="entry name" value="WD_REPEATS_REGION"/>
    <property type="match status" value="2"/>
</dbReference>
<dbReference type="Proteomes" id="UP000689195">
    <property type="component" value="Unassembled WGS sequence"/>
</dbReference>
<keyword evidence="3" id="KW-1185">Reference proteome</keyword>
<evidence type="ECO:0000256" key="1">
    <source>
        <dbReference type="PROSITE-ProRule" id="PRU00221"/>
    </source>
</evidence>
<evidence type="ECO:0008006" key="4">
    <source>
        <dbReference type="Google" id="ProtNLM"/>
    </source>
</evidence>
<organism evidence="2 3">
    <name type="scientific">Paramecium pentaurelia</name>
    <dbReference type="NCBI Taxonomy" id="43138"/>
    <lineage>
        <taxon>Eukaryota</taxon>
        <taxon>Sar</taxon>
        <taxon>Alveolata</taxon>
        <taxon>Ciliophora</taxon>
        <taxon>Intramacronucleata</taxon>
        <taxon>Oligohymenophorea</taxon>
        <taxon>Peniculida</taxon>
        <taxon>Parameciidae</taxon>
        <taxon>Paramecium</taxon>
    </lineage>
</organism>
<name>A0A8S1UD66_9CILI</name>
<keyword evidence="1" id="KW-0853">WD repeat</keyword>
<accession>A0A8S1UD66</accession>
<dbReference type="InterPro" id="IPR001680">
    <property type="entry name" value="WD40_rpt"/>
</dbReference>
<comment type="caution">
    <text evidence="2">The sequence shown here is derived from an EMBL/GenBank/DDBJ whole genome shotgun (WGS) entry which is preliminary data.</text>
</comment>
<dbReference type="GO" id="GO:0097361">
    <property type="term" value="C:cytosolic [4Fe-4S] assembly targeting complex"/>
    <property type="evidence" value="ECO:0007669"/>
    <property type="project" value="TreeGrafter"/>
</dbReference>
<protein>
    <recommendedName>
        <fullName evidence="4">WD domain, G-beta repeat protein</fullName>
    </recommendedName>
</protein>
<dbReference type="EMBL" id="CAJJDO010000036">
    <property type="protein sequence ID" value="CAD8161689.1"/>
    <property type="molecule type" value="Genomic_DNA"/>
</dbReference>
<feature type="repeat" description="WD" evidence="1">
    <location>
        <begin position="258"/>
        <end position="290"/>
    </location>
</feature>
<reference evidence="2" key="1">
    <citation type="submission" date="2021-01" db="EMBL/GenBank/DDBJ databases">
        <authorList>
            <consortium name="Genoscope - CEA"/>
            <person name="William W."/>
        </authorList>
    </citation>
    <scope>NUCLEOTIDE SEQUENCE</scope>
</reference>
<dbReference type="Pfam" id="PF00400">
    <property type="entry name" value="WD40"/>
    <property type="match status" value="3"/>
</dbReference>
<proteinExistence type="predicted"/>
<evidence type="ECO:0000313" key="3">
    <source>
        <dbReference type="Proteomes" id="UP000689195"/>
    </source>
</evidence>
<dbReference type="PANTHER" id="PTHR19920:SF0">
    <property type="entry name" value="CYTOSOLIC IRON-SULFUR PROTEIN ASSEMBLY PROTEIN CIAO1-RELATED"/>
    <property type="match status" value="1"/>
</dbReference>
<dbReference type="SMART" id="SM00320">
    <property type="entry name" value="WD40"/>
    <property type="match status" value="4"/>
</dbReference>
<dbReference type="PROSITE" id="PS50082">
    <property type="entry name" value="WD_REPEATS_2"/>
    <property type="match status" value="2"/>
</dbReference>
<sequence>MFQSKIKVEISTLQCNKHFGNPYIQIKIDKGCNGIERLMCSECIADQRGVYNVMSIVEASERIQNLKSQQQQQILDFIKSQKQMLEKLREKTNSLQSKIYELFSSLNQKFDDYSVELDNLVAEYNCCDLLKEINFLFESPNQIIYQQFLIDSERIQIMNRIYSSKVNNLTLTLKSIIADWNVQNEFDEKFNQISTQINNNRIDKNHSILTKISEIKQQQSCWAIAFNKSNSIMAAGCEENIKIWNFQDKKLIDSGITLKGHSDYVQCLVFSKYHDWFVSGGLDEKIICWNQINTKKWQENQFLNTGQGIIQCLILTQAEDQIISSHDSKIKVWNLNIECNIISFKQSLDMHKQTVQSICVNENSTFLISSASDNKIILWSKKSSQEWSYQCTINKITNDCGNRVSFISNSAFVWQQEKQGILHIFNFENGEFIEKPELKVKLKSENKQDRTLLFPSIFNKKKNIFIQKHHKYVYILKKDNENQLLINGDPIYCESKFNYGTITNDGNYLVIWNLESRSFNVYQIN</sequence>